<evidence type="ECO:0000256" key="2">
    <source>
        <dbReference type="ARBA" id="ARBA00022801"/>
    </source>
</evidence>
<accession>A0A8H7DD88</accession>
<dbReference type="Gene3D" id="3.40.50.1820">
    <property type="entry name" value="alpha/beta hydrolase"/>
    <property type="match status" value="1"/>
</dbReference>
<dbReference type="Pfam" id="PF08386">
    <property type="entry name" value="Abhydrolase_4"/>
    <property type="match status" value="1"/>
</dbReference>
<dbReference type="PANTHER" id="PTHR43248">
    <property type="entry name" value="2-SUCCINYL-6-HYDROXY-2,4-CYCLOHEXADIENE-1-CARBOXYLATE SYNTHASE"/>
    <property type="match status" value="1"/>
</dbReference>
<name>A0A8H7DD88_9AGAR</name>
<keyword evidence="6" id="KW-1185">Reference proteome</keyword>
<feature type="domain" description="AB hydrolase-1" evidence="3">
    <location>
        <begin position="117"/>
        <end position="301"/>
    </location>
</feature>
<dbReference type="InterPro" id="IPR051601">
    <property type="entry name" value="Serine_prot/Carboxylest_S33"/>
</dbReference>
<dbReference type="AlphaFoldDB" id="A0A8H7DD88"/>
<feature type="domain" description="Peptidase S33 tripeptidyl aminopeptidase-like C-terminal" evidence="4">
    <location>
        <begin position="465"/>
        <end position="565"/>
    </location>
</feature>
<sequence length="624" mass="68532">MTPASTRRLLAYCLPFLALSLFLSTELAYVNYRISGANRQSQIDTTDLNAHRTTNYFPWESISPTDELIWTDCYSNQQCARLKVPLDYSRPDGASAAIALIRTPSAVPHDSPRYRGPVLINPGGPGGSGVDTVVAAGPLLSTIIGPEFDIIGFDPRGASKPFPLHFTRIQTSEPTTTNAGVARSTPRISFFATRAERQLWSVEGASIASVNSSADALARGWARGIVLGQRAGREDDESLRFMTTDHTARDMLRIMQAHGREKLQYWGFSYGSILGATFAAMFPQHVGRLVIDGVMDAEDYYATKWSKNLFDADKTWMSFIDGCVAAGPTACALYAPTAAEILAKVDKIYASLRARPIPVHTETASGLIDWTTVRSVIFASLYSPYAFFSTGARILADLYQGNGTSLFEILQQQPAFQCACDPAEYQFERLPEALFGLLCNDGARISPEYEDVVTHYERLRETSSWADVWAFLRMPCLDWPDFPKNHFQGPFVANTSFPLLLVGNTLDPVTPLWAAKKMSEGFTGSVVLAQDSPGHCSIASVSLCTFKYIRQYFLDGILPEPGTVCPVDIPLFPPTPSTDPGFADAVEDQAQVRFVDALSAADRNLFEAAKELVELSPIRFPRGI</sequence>
<evidence type="ECO:0000259" key="4">
    <source>
        <dbReference type="Pfam" id="PF08386"/>
    </source>
</evidence>
<dbReference type="SUPFAM" id="SSF53474">
    <property type="entry name" value="alpha/beta-Hydrolases"/>
    <property type="match status" value="2"/>
</dbReference>
<comment type="similarity">
    <text evidence="1">Belongs to the peptidase S33 family.</text>
</comment>
<evidence type="ECO:0000313" key="6">
    <source>
        <dbReference type="Proteomes" id="UP000623467"/>
    </source>
</evidence>
<dbReference type="GO" id="GO:0016787">
    <property type="term" value="F:hydrolase activity"/>
    <property type="evidence" value="ECO:0007669"/>
    <property type="project" value="UniProtKB-KW"/>
</dbReference>
<evidence type="ECO:0000259" key="3">
    <source>
        <dbReference type="Pfam" id="PF00561"/>
    </source>
</evidence>
<dbReference type="Pfam" id="PF00561">
    <property type="entry name" value="Abhydrolase_1"/>
    <property type="match status" value="1"/>
</dbReference>
<dbReference type="EMBL" id="JACAZH010000004">
    <property type="protein sequence ID" value="KAF7370135.1"/>
    <property type="molecule type" value="Genomic_DNA"/>
</dbReference>
<dbReference type="Proteomes" id="UP000623467">
    <property type="component" value="Unassembled WGS sequence"/>
</dbReference>
<gene>
    <name evidence="5" type="ORF">MSAN_00643700</name>
</gene>
<reference evidence="5" key="1">
    <citation type="submission" date="2020-05" db="EMBL/GenBank/DDBJ databases">
        <title>Mycena genomes resolve the evolution of fungal bioluminescence.</title>
        <authorList>
            <person name="Tsai I.J."/>
        </authorList>
    </citation>
    <scope>NUCLEOTIDE SEQUENCE</scope>
    <source>
        <strain evidence="5">160909Yilan</strain>
    </source>
</reference>
<dbReference type="OrthoDB" id="425534at2759"/>
<evidence type="ECO:0000256" key="1">
    <source>
        <dbReference type="ARBA" id="ARBA00010088"/>
    </source>
</evidence>
<keyword evidence="2 5" id="KW-0378">Hydrolase</keyword>
<comment type="caution">
    <text evidence="5">The sequence shown here is derived from an EMBL/GenBank/DDBJ whole genome shotgun (WGS) entry which is preliminary data.</text>
</comment>
<organism evidence="5 6">
    <name type="scientific">Mycena sanguinolenta</name>
    <dbReference type="NCBI Taxonomy" id="230812"/>
    <lineage>
        <taxon>Eukaryota</taxon>
        <taxon>Fungi</taxon>
        <taxon>Dikarya</taxon>
        <taxon>Basidiomycota</taxon>
        <taxon>Agaricomycotina</taxon>
        <taxon>Agaricomycetes</taxon>
        <taxon>Agaricomycetidae</taxon>
        <taxon>Agaricales</taxon>
        <taxon>Marasmiineae</taxon>
        <taxon>Mycenaceae</taxon>
        <taxon>Mycena</taxon>
    </lineage>
</organism>
<protein>
    <submittedName>
        <fullName evidence="5">Abhydrolase-4 domain-containing protein</fullName>
    </submittedName>
</protein>
<dbReference type="InterPro" id="IPR013595">
    <property type="entry name" value="Pept_S33_TAP-like_C"/>
</dbReference>
<proteinExistence type="inferred from homology"/>
<dbReference type="InterPro" id="IPR000073">
    <property type="entry name" value="AB_hydrolase_1"/>
</dbReference>
<dbReference type="InterPro" id="IPR029058">
    <property type="entry name" value="AB_hydrolase_fold"/>
</dbReference>
<dbReference type="PANTHER" id="PTHR43248:SF25">
    <property type="entry name" value="AB HYDROLASE-1 DOMAIN-CONTAINING PROTEIN-RELATED"/>
    <property type="match status" value="1"/>
</dbReference>
<evidence type="ECO:0000313" key="5">
    <source>
        <dbReference type="EMBL" id="KAF7370135.1"/>
    </source>
</evidence>